<feature type="compositionally biased region" description="Gly residues" evidence="2">
    <location>
        <begin position="128"/>
        <end position="137"/>
    </location>
</feature>
<evidence type="ECO:0000313" key="4">
    <source>
        <dbReference type="EMBL" id="GAA3988447.1"/>
    </source>
</evidence>
<proteinExistence type="predicted"/>
<protein>
    <submittedName>
        <fullName evidence="4">DnaJ C-terminal domain-containing protein</fullName>
    </submittedName>
</protein>
<keyword evidence="5" id="KW-1185">Reference proteome</keyword>
<dbReference type="SMART" id="SM00271">
    <property type="entry name" value="DnaJ"/>
    <property type="match status" value="1"/>
</dbReference>
<dbReference type="PRINTS" id="PR00625">
    <property type="entry name" value="JDOMAIN"/>
</dbReference>
<dbReference type="PROSITE" id="PS50076">
    <property type="entry name" value="DNAJ_2"/>
    <property type="match status" value="1"/>
</dbReference>
<dbReference type="RefSeq" id="WP_344868514.1">
    <property type="nucleotide sequence ID" value="NZ_BAABBP010000006.1"/>
</dbReference>
<gene>
    <name evidence="4" type="ORF">GCM10022279_09400</name>
</gene>
<evidence type="ECO:0000256" key="2">
    <source>
        <dbReference type="SAM" id="MobiDB-lite"/>
    </source>
</evidence>
<dbReference type="CDD" id="cd10747">
    <property type="entry name" value="DnaJ_C"/>
    <property type="match status" value="1"/>
</dbReference>
<evidence type="ECO:0000259" key="3">
    <source>
        <dbReference type="PROSITE" id="PS50076"/>
    </source>
</evidence>
<dbReference type="PANTHER" id="PTHR43096:SF52">
    <property type="entry name" value="DNAJ HOMOLOG 1, MITOCHONDRIAL-RELATED"/>
    <property type="match status" value="1"/>
</dbReference>
<comment type="caution">
    <text evidence="4">The sequence shown here is derived from an EMBL/GenBank/DDBJ whole genome shotgun (WGS) entry which is preliminary data.</text>
</comment>
<dbReference type="SUPFAM" id="SSF49493">
    <property type="entry name" value="HSP40/DnaJ peptide-binding domain"/>
    <property type="match status" value="2"/>
</dbReference>
<dbReference type="InterPro" id="IPR001623">
    <property type="entry name" value="DnaJ_domain"/>
</dbReference>
<keyword evidence="1" id="KW-0143">Chaperone</keyword>
<feature type="region of interest" description="Disordered" evidence="2">
    <location>
        <begin position="119"/>
        <end position="145"/>
    </location>
</feature>
<name>A0ABP7QUU8_9BURK</name>
<evidence type="ECO:0000313" key="5">
    <source>
        <dbReference type="Proteomes" id="UP001501627"/>
    </source>
</evidence>
<dbReference type="SUPFAM" id="SSF46565">
    <property type="entry name" value="Chaperone J-domain"/>
    <property type="match status" value="1"/>
</dbReference>
<dbReference type="Gene3D" id="1.10.287.110">
    <property type="entry name" value="DnaJ domain"/>
    <property type="match status" value="1"/>
</dbReference>
<dbReference type="CDD" id="cd06257">
    <property type="entry name" value="DnaJ"/>
    <property type="match status" value="1"/>
</dbReference>
<dbReference type="Gene3D" id="2.60.260.20">
    <property type="entry name" value="Urease metallochaperone UreE, N-terminal domain"/>
    <property type="match status" value="2"/>
</dbReference>
<dbReference type="Pfam" id="PF00226">
    <property type="entry name" value="DnaJ"/>
    <property type="match status" value="1"/>
</dbReference>
<sequence length="328" mass="35504">MEYKDYYQILGVERNASADAIKKAYRKLARRYHPDVSKEPDAATRMAEVNEANTVLSDPEKRAAYDALGSAAAHQAGQDFRPPPHWDSGFEFTGAPGGGAGMDEAQFSDFFEQLFGHAARARQAQSGRGAGHAGHAGHGSQRGADHHAHIELDLRDSYRGGEHQITLRGARLDGDGRLVHEERQLRVTIPKGVRAGQLIRLAGHGSPGVGGAAAGDLFLEVQFKPDARWRAEERDVYQGVAVAPWEAELGGPIEVQTPDGATVEVNVPARWKSGRKLRLKGRGLPAATPGDLYLELHLALPAADTPVQQEAWRALAQAYPSYNPRHGG</sequence>
<reference evidence="5" key="1">
    <citation type="journal article" date="2019" name="Int. J. Syst. Evol. Microbiol.">
        <title>The Global Catalogue of Microorganisms (GCM) 10K type strain sequencing project: providing services to taxonomists for standard genome sequencing and annotation.</title>
        <authorList>
            <consortium name="The Broad Institute Genomics Platform"/>
            <consortium name="The Broad Institute Genome Sequencing Center for Infectious Disease"/>
            <person name="Wu L."/>
            <person name="Ma J."/>
        </authorList>
    </citation>
    <scope>NUCLEOTIDE SEQUENCE [LARGE SCALE GENOMIC DNA]</scope>
    <source>
        <strain evidence="5">JCM 17561</strain>
    </source>
</reference>
<accession>A0ABP7QUU8</accession>
<dbReference type="PANTHER" id="PTHR43096">
    <property type="entry name" value="DNAJ HOMOLOG 1, MITOCHONDRIAL-RELATED"/>
    <property type="match status" value="1"/>
</dbReference>
<feature type="domain" description="J" evidence="3">
    <location>
        <begin position="5"/>
        <end position="69"/>
    </location>
</feature>
<evidence type="ECO:0000256" key="1">
    <source>
        <dbReference type="ARBA" id="ARBA00023186"/>
    </source>
</evidence>
<dbReference type="EMBL" id="BAABBP010000006">
    <property type="protein sequence ID" value="GAA3988447.1"/>
    <property type="molecule type" value="Genomic_DNA"/>
</dbReference>
<dbReference type="InterPro" id="IPR036869">
    <property type="entry name" value="J_dom_sf"/>
</dbReference>
<dbReference type="Proteomes" id="UP001501627">
    <property type="component" value="Unassembled WGS sequence"/>
</dbReference>
<dbReference type="InterPro" id="IPR008971">
    <property type="entry name" value="HSP40/DnaJ_pept-bd"/>
</dbReference>
<dbReference type="Pfam" id="PF01556">
    <property type="entry name" value="DnaJ_C"/>
    <property type="match status" value="1"/>
</dbReference>
<organism evidence="4 5">
    <name type="scientific">Comamonas faecalis</name>
    <dbReference type="NCBI Taxonomy" id="1387849"/>
    <lineage>
        <taxon>Bacteria</taxon>
        <taxon>Pseudomonadati</taxon>
        <taxon>Pseudomonadota</taxon>
        <taxon>Betaproteobacteria</taxon>
        <taxon>Burkholderiales</taxon>
        <taxon>Comamonadaceae</taxon>
        <taxon>Comamonas</taxon>
    </lineage>
</organism>
<dbReference type="InterPro" id="IPR002939">
    <property type="entry name" value="DnaJ_C"/>
</dbReference>